<dbReference type="GO" id="GO:0003700">
    <property type="term" value="F:DNA-binding transcription factor activity"/>
    <property type="evidence" value="ECO:0007669"/>
    <property type="project" value="InterPro"/>
</dbReference>
<feature type="domain" description="HTH araC/xylS-type" evidence="4">
    <location>
        <begin position="157"/>
        <end position="259"/>
    </location>
</feature>
<protein>
    <submittedName>
        <fullName evidence="5">Helix-turn-helix transcriptional regulator</fullName>
    </submittedName>
</protein>
<dbReference type="PROSITE" id="PS01124">
    <property type="entry name" value="HTH_ARAC_FAMILY_2"/>
    <property type="match status" value="1"/>
</dbReference>
<gene>
    <name evidence="5" type="ORF">F0P93_13605</name>
</gene>
<keyword evidence="6" id="KW-1185">Reference proteome</keyword>
<dbReference type="EMBL" id="VTWS01000003">
    <property type="protein sequence ID" value="KAA9353667.1"/>
    <property type="molecule type" value="Genomic_DNA"/>
</dbReference>
<dbReference type="PANTHER" id="PTHR46796">
    <property type="entry name" value="HTH-TYPE TRANSCRIPTIONAL ACTIVATOR RHAS-RELATED"/>
    <property type="match status" value="1"/>
</dbReference>
<evidence type="ECO:0000313" key="6">
    <source>
        <dbReference type="Proteomes" id="UP000326344"/>
    </source>
</evidence>
<dbReference type="AlphaFoldDB" id="A0A5N1JGP0"/>
<dbReference type="InterPro" id="IPR050204">
    <property type="entry name" value="AraC_XylS_family_regulators"/>
</dbReference>
<keyword evidence="3" id="KW-0804">Transcription</keyword>
<sequence>MKFERIQPPACLKDYVRYFWVLESSDTDLAPKTFLPLADGCPGLLFQEPDRGAFYGPMQQKLPGIFVYGQTVNTIELYSVGNVRMIGVYFRPDALNSIFRLNASELTDTCLDLNAWAEEQGVSLLEQLVAIRSTVGKIERLSAYLIDQIKKNTARPDAMIPYAVARIIQSKGAVSLKELQKTAHLSERSFERKFNQQVGISPKVFSRVCRFQASLRQFRADDFNRLSDIAFDNLYADQSHFIRSFKEFSGFSPNQFQKRSFELVENFPQLIQ</sequence>
<evidence type="ECO:0000313" key="5">
    <source>
        <dbReference type="EMBL" id="KAA9353667.1"/>
    </source>
</evidence>
<dbReference type="SUPFAM" id="SSF46689">
    <property type="entry name" value="Homeodomain-like"/>
    <property type="match status" value="1"/>
</dbReference>
<dbReference type="SMART" id="SM00342">
    <property type="entry name" value="HTH_ARAC"/>
    <property type="match status" value="1"/>
</dbReference>
<evidence type="ECO:0000256" key="1">
    <source>
        <dbReference type="ARBA" id="ARBA00023015"/>
    </source>
</evidence>
<proteinExistence type="predicted"/>
<dbReference type="Pfam" id="PF12833">
    <property type="entry name" value="HTH_18"/>
    <property type="match status" value="1"/>
</dbReference>
<comment type="caution">
    <text evidence="5">The sequence shown here is derived from an EMBL/GenBank/DDBJ whole genome shotgun (WGS) entry which is preliminary data.</text>
</comment>
<keyword evidence="1" id="KW-0805">Transcription regulation</keyword>
<keyword evidence="2" id="KW-0238">DNA-binding</keyword>
<dbReference type="Pfam" id="PF20240">
    <property type="entry name" value="DUF6597"/>
    <property type="match status" value="1"/>
</dbReference>
<dbReference type="InterPro" id="IPR018060">
    <property type="entry name" value="HTH_AraC"/>
</dbReference>
<dbReference type="RefSeq" id="WP_150876951.1">
    <property type="nucleotide sequence ID" value="NZ_VTWS01000003.1"/>
</dbReference>
<organism evidence="5 6">
    <name type="scientific">Larkinella humicola</name>
    <dbReference type="NCBI Taxonomy" id="2607654"/>
    <lineage>
        <taxon>Bacteria</taxon>
        <taxon>Pseudomonadati</taxon>
        <taxon>Bacteroidota</taxon>
        <taxon>Cytophagia</taxon>
        <taxon>Cytophagales</taxon>
        <taxon>Spirosomataceae</taxon>
        <taxon>Larkinella</taxon>
    </lineage>
</organism>
<reference evidence="5 6" key="1">
    <citation type="submission" date="2019-09" db="EMBL/GenBank/DDBJ databases">
        <title>Genome Sequence of Larkinella sp MA1.</title>
        <authorList>
            <person name="Srinivasan S."/>
        </authorList>
    </citation>
    <scope>NUCLEOTIDE SEQUENCE [LARGE SCALE GENOMIC DNA]</scope>
    <source>
        <strain evidence="5 6">MA1</strain>
    </source>
</reference>
<accession>A0A5N1JGP0</accession>
<evidence type="ECO:0000256" key="2">
    <source>
        <dbReference type="ARBA" id="ARBA00023125"/>
    </source>
</evidence>
<dbReference type="Proteomes" id="UP000326344">
    <property type="component" value="Unassembled WGS sequence"/>
</dbReference>
<dbReference type="InterPro" id="IPR009057">
    <property type="entry name" value="Homeodomain-like_sf"/>
</dbReference>
<dbReference type="GO" id="GO:0043565">
    <property type="term" value="F:sequence-specific DNA binding"/>
    <property type="evidence" value="ECO:0007669"/>
    <property type="project" value="InterPro"/>
</dbReference>
<evidence type="ECO:0000259" key="4">
    <source>
        <dbReference type="PROSITE" id="PS01124"/>
    </source>
</evidence>
<dbReference type="Gene3D" id="1.10.10.60">
    <property type="entry name" value="Homeodomain-like"/>
    <property type="match status" value="1"/>
</dbReference>
<name>A0A5N1JGP0_9BACT</name>
<dbReference type="PANTHER" id="PTHR46796:SF13">
    <property type="entry name" value="HTH-TYPE TRANSCRIPTIONAL ACTIVATOR RHAS"/>
    <property type="match status" value="1"/>
</dbReference>
<dbReference type="InterPro" id="IPR046532">
    <property type="entry name" value="DUF6597"/>
</dbReference>
<evidence type="ECO:0000256" key="3">
    <source>
        <dbReference type="ARBA" id="ARBA00023163"/>
    </source>
</evidence>